<dbReference type="STRING" id="137246.A0A401SS44"/>
<evidence type="ECO:0000313" key="16">
    <source>
        <dbReference type="EMBL" id="GCC33196.1"/>
    </source>
</evidence>
<evidence type="ECO:0000256" key="12">
    <source>
        <dbReference type="SAM" id="MobiDB-lite"/>
    </source>
</evidence>
<dbReference type="OMA" id="YHAKEGV"/>
<protein>
    <recommendedName>
        <fullName evidence="15">Thioredoxin domain-containing protein</fullName>
    </recommendedName>
</protein>
<keyword evidence="17" id="KW-1185">Reference proteome</keyword>
<accession>A0A401SS44</accession>
<evidence type="ECO:0000313" key="17">
    <source>
        <dbReference type="Proteomes" id="UP000287033"/>
    </source>
</evidence>
<dbReference type="Gene3D" id="3.40.30.10">
    <property type="entry name" value="Glutaredoxin"/>
    <property type="match status" value="1"/>
</dbReference>
<dbReference type="GO" id="GO:0015036">
    <property type="term" value="F:disulfide oxidoreductase activity"/>
    <property type="evidence" value="ECO:0007669"/>
    <property type="project" value="TreeGrafter"/>
</dbReference>
<dbReference type="PROSITE" id="PS51352">
    <property type="entry name" value="THIOREDOXIN_2"/>
    <property type="match status" value="1"/>
</dbReference>
<evidence type="ECO:0000256" key="4">
    <source>
        <dbReference type="ARBA" id="ARBA00022692"/>
    </source>
</evidence>
<keyword evidence="4 13" id="KW-0812">Transmembrane</keyword>
<comment type="subcellular location">
    <subcellularLocation>
        <location evidence="1">Endoplasmic reticulum membrane</location>
        <topology evidence="1">Single-pass type I membrane protein</topology>
    </subcellularLocation>
</comment>
<keyword evidence="5 14" id="KW-0732">Signal</keyword>
<feature type="transmembrane region" description="Helical" evidence="13">
    <location>
        <begin position="182"/>
        <end position="206"/>
    </location>
</feature>
<feature type="compositionally biased region" description="Acidic residues" evidence="12">
    <location>
        <begin position="283"/>
        <end position="296"/>
    </location>
</feature>
<dbReference type="GO" id="GO:0005789">
    <property type="term" value="C:endoplasmic reticulum membrane"/>
    <property type="evidence" value="ECO:0007669"/>
    <property type="project" value="UniProtKB-SubCell"/>
</dbReference>
<reference evidence="16 17" key="1">
    <citation type="journal article" date="2018" name="Nat. Ecol. Evol.">
        <title>Shark genomes provide insights into elasmobranch evolution and the origin of vertebrates.</title>
        <authorList>
            <person name="Hara Y"/>
            <person name="Yamaguchi K"/>
            <person name="Onimaru K"/>
            <person name="Kadota M"/>
            <person name="Koyanagi M"/>
            <person name="Keeley SD"/>
            <person name="Tatsumi K"/>
            <person name="Tanaka K"/>
            <person name="Motone F"/>
            <person name="Kageyama Y"/>
            <person name="Nozu R"/>
            <person name="Adachi N"/>
            <person name="Nishimura O"/>
            <person name="Nakagawa R"/>
            <person name="Tanegashima C"/>
            <person name="Kiyatake I"/>
            <person name="Matsumoto R"/>
            <person name="Murakumo K"/>
            <person name="Nishida K"/>
            <person name="Terakita A"/>
            <person name="Kuratani S"/>
            <person name="Sato K"/>
            <person name="Hyodo S Kuraku.S."/>
        </authorList>
    </citation>
    <scope>NUCLEOTIDE SEQUENCE [LARGE SCALE GENOMIC DNA]</scope>
</reference>
<feature type="compositionally biased region" description="Basic and acidic residues" evidence="12">
    <location>
        <begin position="298"/>
        <end position="309"/>
    </location>
</feature>
<keyword evidence="11" id="KW-0676">Redox-active center</keyword>
<evidence type="ECO:0000256" key="1">
    <source>
        <dbReference type="ARBA" id="ARBA00004115"/>
    </source>
</evidence>
<keyword evidence="3" id="KW-0597">Phosphoprotein</keyword>
<keyword evidence="9 13" id="KW-0472">Membrane</keyword>
<dbReference type="InterPro" id="IPR013766">
    <property type="entry name" value="Thioredoxin_domain"/>
</dbReference>
<keyword evidence="7" id="KW-0249">Electron transport</keyword>
<keyword evidence="10" id="KW-1015">Disulfide bond</keyword>
<feature type="compositionally biased region" description="Basic and acidic residues" evidence="12">
    <location>
        <begin position="250"/>
        <end position="262"/>
    </location>
</feature>
<proteinExistence type="predicted"/>
<dbReference type="Proteomes" id="UP000287033">
    <property type="component" value="Unassembled WGS sequence"/>
</dbReference>
<gene>
    <name evidence="16" type="ORF">chiPu_0011664</name>
</gene>
<dbReference type="SUPFAM" id="SSF52833">
    <property type="entry name" value="Thioredoxin-like"/>
    <property type="match status" value="1"/>
</dbReference>
<evidence type="ECO:0000256" key="9">
    <source>
        <dbReference type="ARBA" id="ARBA00023136"/>
    </source>
</evidence>
<name>A0A401SS44_CHIPU</name>
<evidence type="ECO:0000256" key="7">
    <source>
        <dbReference type="ARBA" id="ARBA00022982"/>
    </source>
</evidence>
<keyword evidence="8 13" id="KW-1133">Transmembrane helix</keyword>
<keyword evidence="6" id="KW-0256">Endoplasmic reticulum</keyword>
<feature type="region of interest" description="Disordered" evidence="12">
    <location>
        <begin position="242"/>
        <end position="309"/>
    </location>
</feature>
<organism evidence="16 17">
    <name type="scientific">Chiloscyllium punctatum</name>
    <name type="common">Brownbanded bambooshark</name>
    <name type="synonym">Hemiscyllium punctatum</name>
    <dbReference type="NCBI Taxonomy" id="137246"/>
    <lineage>
        <taxon>Eukaryota</taxon>
        <taxon>Metazoa</taxon>
        <taxon>Chordata</taxon>
        <taxon>Craniata</taxon>
        <taxon>Vertebrata</taxon>
        <taxon>Chondrichthyes</taxon>
        <taxon>Elasmobranchii</taxon>
        <taxon>Galeomorphii</taxon>
        <taxon>Galeoidea</taxon>
        <taxon>Orectolobiformes</taxon>
        <taxon>Hemiscylliidae</taxon>
        <taxon>Chiloscyllium</taxon>
    </lineage>
</organism>
<comment type="caution">
    <text evidence="16">The sequence shown here is derived from an EMBL/GenBank/DDBJ whole genome shotgun (WGS) entry which is preliminary data.</text>
</comment>
<evidence type="ECO:0000256" key="6">
    <source>
        <dbReference type="ARBA" id="ARBA00022824"/>
    </source>
</evidence>
<dbReference type="OrthoDB" id="7869097at2759"/>
<keyword evidence="2" id="KW-0813">Transport</keyword>
<dbReference type="InterPro" id="IPR036249">
    <property type="entry name" value="Thioredoxin-like_sf"/>
</dbReference>
<dbReference type="AlphaFoldDB" id="A0A401SS44"/>
<dbReference type="EMBL" id="BEZZ01000493">
    <property type="protein sequence ID" value="GCC33196.1"/>
    <property type="molecule type" value="Genomic_DNA"/>
</dbReference>
<feature type="chain" id="PRO_5019204740" description="Thioredoxin domain-containing protein" evidence="14">
    <location>
        <begin position="24"/>
        <end position="309"/>
    </location>
</feature>
<evidence type="ECO:0000256" key="3">
    <source>
        <dbReference type="ARBA" id="ARBA00022553"/>
    </source>
</evidence>
<dbReference type="PROSITE" id="PS00194">
    <property type="entry name" value="THIOREDOXIN_1"/>
    <property type="match status" value="1"/>
</dbReference>
<evidence type="ECO:0000256" key="14">
    <source>
        <dbReference type="SAM" id="SignalP"/>
    </source>
</evidence>
<evidence type="ECO:0000256" key="11">
    <source>
        <dbReference type="ARBA" id="ARBA00023284"/>
    </source>
</evidence>
<evidence type="ECO:0000256" key="13">
    <source>
        <dbReference type="SAM" id="Phobius"/>
    </source>
</evidence>
<evidence type="ECO:0000256" key="8">
    <source>
        <dbReference type="ARBA" id="ARBA00022989"/>
    </source>
</evidence>
<dbReference type="PANTHER" id="PTHR46107:SF1">
    <property type="entry name" value="THIOREDOXIN-RELATED TRANSMEMBRANE PROTEIN 4"/>
    <property type="match status" value="1"/>
</dbReference>
<evidence type="ECO:0000259" key="15">
    <source>
        <dbReference type="PROSITE" id="PS51352"/>
    </source>
</evidence>
<feature type="domain" description="Thioredoxin" evidence="15">
    <location>
        <begin position="26"/>
        <end position="136"/>
    </location>
</feature>
<dbReference type="Pfam" id="PF00085">
    <property type="entry name" value="Thioredoxin"/>
    <property type="match status" value="1"/>
</dbReference>
<dbReference type="InterPro" id="IPR017937">
    <property type="entry name" value="Thioredoxin_CS"/>
</dbReference>
<dbReference type="InterPro" id="IPR052454">
    <property type="entry name" value="TMX_domain-containing"/>
</dbReference>
<feature type="signal peptide" evidence="14">
    <location>
        <begin position="1"/>
        <end position="23"/>
    </location>
</feature>
<evidence type="ECO:0000256" key="10">
    <source>
        <dbReference type="ARBA" id="ARBA00023157"/>
    </source>
</evidence>
<evidence type="ECO:0000256" key="2">
    <source>
        <dbReference type="ARBA" id="ARBA00022448"/>
    </source>
</evidence>
<evidence type="ECO:0000256" key="5">
    <source>
        <dbReference type="ARBA" id="ARBA00022729"/>
    </source>
</evidence>
<dbReference type="PANTHER" id="PTHR46107">
    <property type="entry name" value="DUMPY: SHORTER THAN WILD-TYPE"/>
    <property type="match status" value="1"/>
</dbReference>
<sequence length="309" mass="34050">MEGCTGAWSLSVPLLLLAGAALCQPQAGTEVAPAVEQLGDTNWTLILSGEWMLQFHAPWCPACKQIQADWEDLGKSGRELGIHVGKIDVTREPGLSGRFFVTTLPTIYHAKEGVFRKYHGARMLEDFRSFIQEKKWEAVESISGWKAPSSVVMSGMAGLFRLSVWIRQIHSYLTETLGIPAWGSYVIFAVATLMAGLILGLVFTAFPNDSDFDVFMELLSSLKGAISAIYSNIRKVSELVEAEDEDSEELEKRELDPSEWEPHGSGPEDEDNPLDAKPSGDESAFEEDQPPSDNDTDGGLRKRIIPEDS</sequence>